<dbReference type="OrthoDB" id="9786188at2"/>
<dbReference type="InterPro" id="IPR036514">
    <property type="entry name" value="SGNH_hydro_sf"/>
</dbReference>
<organism evidence="2 3">
    <name type="scientific">Amphritea opalescens</name>
    <dbReference type="NCBI Taxonomy" id="2490544"/>
    <lineage>
        <taxon>Bacteria</taxon>
        <taxon>Pseudomonadati</taxon>
        <taxon>Pseudomonadota</taxon>
        <taxon>Gammaproteobacteria</taxon>
        <taxon>Oceanospirillales</taxon>
        <taxon>Oceanospirillaceae</taxon>
        <taxon>Amphritea</taxon>
    </lineage>
</organism>
<dbReference type="GO" id="GO:0004622">
    <property type="term" value="F:phosphatidylcholine lysophospholipase activity"/>
    <property type="evidence" value="ECO:0007669"/>
    <property type="project" value="TreeGrafter"/>
</dbReference>
<evidence type="ECO:0000313" key="2">
    <source>
        <dbReference type="EMBL" id="RTE64946.1"/>
    </source>
</evidence>
<proteinExistence type="predicted"/>
<dbReference type="AlphaFoldDB" id="A0A430KNA8"/>
<evidence type="ECO:0000259" key="1">
    <source>
        <dbReference type="Pfam" id="PF13472"/>
    </source>
</evidence>
<sequence>MSGITVKAACFILLLIIGGCSEQTALKYIPPEGVILAFGDSLTQGVGSSNDGDYPSQLQQLTGRTVINAGISGEVSRDGLQRLPALLQQYQPNLLILLEGGNDILRNQDKTILKHNLAQMITQAQQQHIDVVLVAVPEKKLFSNSAPLYRELAEEYALVWEPEIIAELLRSPSYKSDAVHFNNQGYQALAARINALLKEHNAL</sequence>
<dbReference type="PANTHER" id="PTHR30383">
    <property type="entry name" value="THIOESTERASE 1/PROTEASE 1/LYSOPHOSPHOLIPASE L1"/>
    <property type="match status" value="1"/>
</dbReference>
<dbReference type="PANTHER" id="PTHR30383:SF24">
    <property type="entry name" value="THIOESTERASE 1_PROTEASE 1_LYSOPHOSPHOLIPASE L1"/>
    <property type="match status" value="1"/>
</dbReference>
<dbReference type="RefSeq" id="WP_126159446.1">
    <property type="nucleotide sequence ID" value="NZ_RQXW01000015.1"/>
</dbReference>
<dbReference type="InterPro" id="IPR051532">
    <property type="entry name" value="Ester_Hydrolysis_Enzymes"/>
</dbReference>
<protein>
    <submittedName>
        <fullName evidence="2">Arylesterase</fullName>
    </submittedName>
</protein>
<dbReference type="EMBL" id="RQXW01000015">
    <property type="protein sequence ID" value="RTE64946.1"/>
    <property type="molecule type" value="Genomic_DNA"/>
</dbReference>
<reference evidence="2 3" key="1">
    <citation type="submission" date="2018-11" db="EMBL/GenBank/DDBJ databases">
        <title>The draft genome sequence of Amphritea opalescens ANRC-JH13T.</title>
        <authorList>
            <person name="Fang Z."/>
            <person name="Zhang Y."/>
            <person name="Han X."/>
        </authorList>
    </citation>
    <scope>NUCLEOTIDE SEQUENCE [LARGE SCALE GENOMIC DNA]</scope>
    <source>
        <strain evidence="2 3">ANRC-JH13</strain>
    </source>
</reference>
<feature type="domain" description="SGNH hydrolase-type esterase" evidence="1">
    <location>
        <begin position="37"/>
        <end position="188"/>
    </location>
</feature>
<name>A0A430KNA8_9GAMM</name>
<dbReference type="Proteomes" id="UP000283087">
    <property type="component" value="Unassembled WGS sequence"/>
</dbReference>
<dbReference type="Pfam" id="PF13472">
    <property type="entry name" value="Lipase_GDSL_2"/>
    <property type="match status" value="1"/>
</dbReference>
<evidence type="ECO:0000313" key="3">
    <source>
        <dbReference type="Proteomes" id="UP000283087"/>
    </source>
</evidence>
<accession>A0A430KNA8</accession>
<gene>
    <name evidence="2" type="ORF">EH243_14835</name>
</gene>
<dbReference type="Gene3D" id="3.40.50.1110">
    <property type="entry name" value="SGNH hydrolase"/>
    <property type="match status" value="1"/>
</dbReference>
<comment type="caution">
    <text evidence="2">The sequence shown here is derived from an EMBL/GenBank/DDBJ whole genome shotgun (WGS) entry which is preliminary data.</text>
</comment>
<keyword evidence="3" id="KW-1185">Reference proteome</keyword>
<dbReference type="InterPro" id="IPR013830">
    <property type="entry name" value="SGNH_hydro"/>
</dbReference>
<dbReference type="PROSITE" id="PS51257">
    <property type="entry name" value="PROKAR_LIPOPROTEIN"/>
    <property type="match status" value="1"/>
</dbReference>
<dbReference type="SUPFAM" id="SSF52266">
    <property type="entry name" value="SGNH hydrolase"/>
    <property type="match status" value="1"/>
</dbReference>